<organism evidence="1 2">
    <name type="scientific">Gulo gulo</name>
    <name type="common">Wolverine</name>
    <name type="synonym">Gluton</name>
    <dbReference type="NCBI Taxonomy" id="48420"/>
    <lineage>
        <taxon>Eukaryota</taxon>
        <taxon>Metazoa</taxon>
        <taxon>Chordata</taxon>
        <taxon>Craniata</taxon>
        <taxon>Vertebrata</taxon>
        <taxon>Euteleostomi</taxon>
        <taxon>Mammalia</taxon>
        <taxon>Eutheria</taxon>
        <taxon>Laurasiatheria</taxon>
        <taxon>Carnivora</taxon>
        <taxon>Caniformia</taxon>
        <taxon>Musteloidea</taxon>
        <taxon>Mustelidae</taxon>
        <taxon>Guloninae</taxon>
        <taxon>Gulo</taxon>
    </lineage>
</organism>
<evidence type="ECO:0000313" key="2">
    <source>
        <dbReference type="Proteomes" id="UP000269945"/>
    </source>
</evidence>
<sequence>MQLVTGRQCPEKAAGTFGKMSYPYQDMEVKLLIDSKPPWLFFSLVEPRSKTQVTVSILGLVQELLSFPAGRTL</sequence>
<protein>
    <submittedName>
        <fullName evidence="1">Uncharacterized protein</fullName>
    </submittedName>
</protein>
<evidence type="ECO:0000313" key="1">
    <source>
        <dbReference type="EMBL" id="VCW50290.1"/>
    </source>
</evidence>
<name>A0A9X9LCZ4_GULGU</name>
<dbReference type="EMBL" id="CYRY02000758">
    <property type="protein sequence ID" value="VCW50290.1"/>
    <property type="molecule type" value="Genomic_DNA"/>
</dbReference>
<comment type="caution">
    <text evidence="1">The sequence shown here is derived from an EMBL/GenBank/DDBJ whole genome shotgun (WGS) entry which is preliminary data.</text>
</comment>
<dbReference type="AlphaFoldDB" id="A0A9X9LCZ4"/>
<reference evidence="1 2" key="1">
    <citation type="submission" date="2018-10" db="EMBL/GenBank/DDBJ databases">
        <authorList>
            <person name="Ekblom R."/>
            <person name="Jareborg N."/>
        </authorList>
    </citation>
    <scope>NUCLEOTIDE SEQUENCE [LARGE SCALE GENOMIC DNA]</scope>
    <source>
        <tissue evidence="1">Muscle</tissue>
    </source>
</reference>
<proteinExistence type="predicted"/>
<keyword evidence="2" id="KW-1185">Reference proteome</keyword>
<gene>
    <name evidence="1" type="ORF">BN2614_LOCUS3</name>
</gene>
<dbReference type="Proteomes" id="UP000269945">
    <property type="component" value="Unassembled WGS sequence"/>
</dbReference>
<accession>A0A9X9LCZ4</accession>